<evidence type="ECO:0000256" key="2">
    <source>
        <dbReference type="ARBA" id="ARBA00007951"/>
    </source>
</evidence>
<dbReference type="GO" id="GO:0016139">
    <property type="term" value="P:glycoside catabolic process"/>
    <property type="evidence" value="ECO:0007669"/>
    <property type="project" value="TreeGrafter"/>
</dbReference>
<evidence type="ECO:0000256" key="4">
    <source>
        <dbReference type="ARBA" id="ARBA00022729"/>
    </source>
</evidence>
<evidence type="ECO:0000256" key="5">
    <source>
        <dbReference type="ARBA" id="ARBA00022801"/>
    </source>
</evidence>
<dbReference type="InterPro" id="IPR016286">
    <property type="entry name" value="FUC_metazoa-typ"/>
</dbReference>
<keyword evidence="6" id="KW-0326">Glycosidase</keyword>
<dbReference type="InterPro" id="IPR000933">
    <property type="entry name" value="Glyco_hydro_29"/>
</dbReference>
<reference evidence="8" key="1">
    <citation type="journal article" date="2021" name="PeerJ">
        <title>Extensive microbial diversity within the chicken gut microbiome revealed by metagenomics and culture.</title>
        <authorList>
            <person name="Gilroy R."/>
            <person name="Ravi A."/>
            <person name="Getino M."/>
            <person name="Pursley I."/>
            <person name="Horton D.L."/>
            <person name="Alikhan N.F."/>
            <person name="Baker D."/>
            <person name="Gharbi K."/>
            <person name="Hall N."/>
            <person name="Watson M."/>
            <person name="Adriaenssens E.M."/>
            <person name="Foster-Nyarko E."/>
            <person name="Jarju S."/>
            <person name="Secka A."/>
            <person name="Antonio M."/>
            <person name="Oren A."/>
            <person name="Chaudhuri R.R."/>
            <person name="La Ragione R."/>
            <person name="Hildebrand F."/>
            <person name="Pallen M.J."/>
        </authorList>
    </citation>
    <scope>NUCLEOTIDE SEQUENCE</scope>
    <source>
        <strain evidence="8">CHK183-1962</strain>
    </source>
</reference>
<dbReference type="InterPro" id="IPR017853">
    <property type="entry name" value="GH"/>
</dbReference>
<dbReference type="Gene3D" id="3.20.20.80">
    <property type="entry name" value="Glycosidases"/>
    <property type="match status" value="1"/>
</dbReference>
<protein>
    <recommendedName>
        <fullName evidence="3">alpha-L-fucosidase</fullName>
        <ecNumber evidence="3">3.2.1.51</ecNumber>
    </recommendedName>
</protein>
<reference evidence="8" key="2">
    <citation type="submission" date="2021-04" db="EMBL/GenBank/DDBJ databases">
        <authorList>
            <person name="Gilroy R."/>
        </authorList>
    </citation>
    <scope>NUCLEOTIDE SEQUENCE</scope>
    <source>
        <strain evidence="8">CHK183-1962</strain>
    </source>
</reference>
<organism evidence="8 9">
    <name type="scientific">Candidatus Fusicatenibacter merdavium</name>
    <dbReference type="NCBI Taxonomy" id="2838600"/>
    <lineage>
        <taxon>Bacteria</taxon>
        <taxon>Bacillati</taxon>
        <taxon>Bacillota</taxon>
        <taxon>Clostridia</taxon>
        <taxon>Lachnospirales</taxon>
        <taxon>Lachnospiraceae</taxon>
        <taxon>Fusicatenibacter</taxon>
    </lineage>
</organism>
<dbReference type="GO" id="GO:0005764">
    <property type="term" value="C:lysosome"/>
    <property type="evidence" value="ECO:0007669"/>
    <property type="project" value="TreeGrafter"/>
</dbReference>
<dbReference type="SMART" id="SM00812">
    <property type="entry name" value="Alpha_L_fucos"/>
    <property type="match status" value="1"/>
</dbReference>
<dbReference type="EMBL" id="DXEK01000090">
    <property type="protein sequence ID" value="HIX77048.1"/>
    <property type="molecule type" value="Genomic_DNA"/>
</dbReference>
<dbReference type="Pfam" id="PF01120">
    <property type="entry name" value="Alpha_L_fucos"/>
    <property type="match status" value="1"/>
</dbReference>
<dbReference type="InterPro" id="IPR057739">
    <property type="entry name" value="Glyco_hydro_29_N"/>
</dbReference>
<evidence type="ECO:0000259" key="7">
    <source>
        <dbReference type="Pfam" id="PF01120"/>
    </source>
</evidence>
<feature type="domain" description="Glycoside hydrolase family 29 N-terminal" evidence="7">
    <location>
        <begin position="13"/>
        <end position="373"/>
    </location>
</feature>
<dbReference type="SUPFAM" id="SSF51445">
    <property type="entry name" value="(Trans)glycosidases"/>
    <property type="match status" value="1"/>
</dbReference>
<dbReference type="PANTHER" id="PTHR10030">
    <property type="entry name" value="ALPHA-L-FUCOSIDASE"/>
    <property type="match status" value="1"/>
</dbReference>
<dbReference type="AlphaFoldDB" id="A0A9D1XCJ7"/>
<dbReference type="EC" id="3.2.1.51" evidence="3"/>
<proteinExistence type="inferred from homology"/>
<comment type="similarity">
    <text evidence="2">Belongs to the glycosyl hydrolase 29 family.</text>
</comment>
<evidence type="ECO:0000256" key="6">
    <source>
        <dbReference type="ARBA" id="ARBA00023295"/>
    </source>
</evidence>
<evidence type="ECO:0000256" key="3">
    <source>
        <dbReference type="ARBA" id="ARBA00012662"/>
    </source>
</evidence>
<keyword evidence="4" id="KW-0732">Signal</keyword>
<dbReference type="FunFam" id="3.20.20.80:FF:000158">
    <property type="entry name" value="Exported alpha-L-fucosidase"/>
    <property type="match status" value="1"/>
</dbReference>
<evidence type="ECO:0000313" key="9">
    <source>
        <dbReference type="Proteomes" id="UP000886890"/>
    </source>
</evidence>
<sequence length="493" mass="57512">MTEKEIQRLEEIDQVIAKGNYQDTWESLQQYEQPRWFRDAKFGIFIHWGVYSVPAFANEWYSRNMYIQGTPEFEHHVKTYGPHTEFGYKDFIPMFRAEKFDPEEWIRLFQRAGAKYVVPVAEHHDGFQMYKSGISHWNAYEMGPKRDILGELSEAARNAGLVNCASTHRIEHWFFMSHGKEFDSDIKEPLKRGDFYWPSMPERDHQDLFSQPEPTKEFLDDWLLRTCEIIDQYRPKVLYFDWWIQHRSAKPYLKKIAAYYYNRAEEWGKEVAICYKHDAFMFGTAVVDIERGQFADVKPFHWQTDEAMATNSWCYTDTNEYRPASEILQDFVDIVSKNGNLLLNVGPKADGTIAEQEKEILEAIGAWLEVNGEAIYGSKVWRKYGEGPTKIVEGQFADSIKKNFTSEDVRYTVNGSCLYAIAMRSAEDGVYRFPAVGERDASHAPEFHGIIEQVDVLGFPQSSLAWTRTEEALEIRTTGIRSEAPVVFRIRLE</sequence>
<dbReference type="PRINTS" id="PR00741">
    <property type="entry name" value="GLHYDRLASE29"/>
</dbReference>
<name>A0A9D1XCJ7_9FIRM</name>
<dbReference type="InterPro" id="IPR013780">
    <property type="entry name" value="Glyco_hydro_b"/>
</dbReference>
<accession>A0A9D1XCJ7</accession>
<dbReference type="GO" id="GO:0006004">
    <property type="term" value="P:fucose metabolic process"/>
    <property type="evidence" value="ECO:0007669"/>
    <property type="project" value="InterPro"/>
</dbReference>
<dbReference type="PANTHER" id="PTHR10030:SF37">
    <property type="entry name" value="ALPHA-L-FUCOSIDASE-RELATED"/>
    <property type="match status" value="1"/>
</dbReference>
<evidence type="ECO:0000256" key="1">
    <source>
        <dbReference type="ARBA" id="ARBA00004071"/>
    </source>
</evidence>
<dbReference type="Proteomes" id="UP000886890">
    <property type="component" value="Unassembled WGS sequence"/>
</dbReference>
<dbReference type="Gene3D" id="2.60.40.1180">
    <property type="entry name" value="Golgi alpha-mannosidase II"/>
    <property type="match status" value="1"/>
</dbReference>
<dbReference type="GO" id="GO:0004560">
    <property type="term" value="F:alpha-L-fucosidase activity"/>
    <property type="evidence" value="ECO:0007669"/>
    <property type="project" value="InterPro"/>
</dbReference>
<comment type="caution">
    <text evidence="8">The sequence shown here is derived from an EMBL/GenBank/DDBJ whole genome shotgun (WGS) entry which is preliminary data.</text>
</comment>
<keyword evidence="5" id="KW-0378">Hydrolase</keyword>
<comment type="function">
    <text evidence="1">Alpha-L-fucosidase is responsible for hydrolyzing the alpha-1,6-linked fucose joined to the reducing-end N-acetylglucosamine of the carbohydrate moieties of glycoproteins.</text>
</comment>
<evidence type="ECO:0000313" key="8">
    <source>
        <dbReference type="EMBL" id="HIX77048.1"/>
    </source>
</evidence>
<gene>
    <name evidence="8" type="ORF">H9734_05560</name>
</gene>